<sequence length="195" mass="21394">MMEHTNLEIELVKQHEQLAQAVIALAQGVALKPILQHVGELSKQLTGARYAMLSYIEDGKKIYIPLGMSEEQLALLGPNEPQGIGLLGIMWEQHEVLRVNDIHLHPKAVGVPANHPVMTTFLGAPIMFADEVQGVIYLTEKEGGRAFTPIDETMIRTLASACAVAISNAIRIEKLQARNAELEQRLSERNISGGD</sequence>
<dbReference type="AlphaFoldDB" id="Q0F020"/>
<dbReference type="InterPro" id="IPR029016">
    <property type="entry name" value="GAF-like_dom_sf"/>
</dbReference>
<dbReference type="EMBL" id="AATS01000005">
    <property type="protein sequence ID" value="EAU54864.1"/>
    <property type="molecule type" value="Genomic_DNA"/>
</dbReference>
<evidence type="ECO:0000259" key="2">
    <source>
        <dbReference type="SMART" id="SM00065"/>
    </source>
</evidence>
<evidence type="ECO:0000256" key="1">
    <source>
        <dbReference type="SAM" id="Coils"/>
    </source>
</evidence>
<keyword evidence="4" id="KW-1185">Reference proteome</keyword>
<evidence type="ECO:0000313" key="3">
    <source>
        <dbReference type="EMBL" id="EAU54864.1"/>
    </source>
</evidence>
<dbReference type="SMART" id="SM00065">
    <property type="entry name" value="GAF"/>
    <property type="match status" value="1"/>
</dbReference>
<name>Q0F020_9PROT</name>
<accession>Q0F020</accession>
<feature type="coiled-coil region" evidence="1">
    <location>
        <begin position="165"/>
        <end position="192"/>
    </location>
</feature>
<dbReference type="GO" id="GO:0005524">
    <property type="term" value="F:ATP binding"/>
    <property type="evidence" value="ECO:0007669"/>
    <property type="project" value="UniProtKB-KW"/>
</dbReference>
<dbReference type="STRING" id="314344.AL013_11440"/>
<keyword evidence="1" id="KW-0175">Coiled coil</keyword>
<dbReference type="HOGENOM" id="CLU_1394886_0_0_0"/>
<protein>
    <submittedName>
        <fullName evidence="3">GAF:ATP-binding region, ATPase-like protein</fullName>
    </submittedName>
</protein>
<dbReference type="Proteomes" id="UP000005297">
    <property type="component" value="Unassembled WGS sequence"/>
</dbReference>
<evidence type="ECO:0000313" key="4">
    <source>
        <dbReference type="Proteomes" id="UP000005297"/>
    </source>
</evidence>
<gene>
    <name evidence="3" type="ORF">SPV1_09223</name>
</gene>
<dbReference type="InterPro" id="IPR003018">
    <property type="entry name" value="GAF"/>
</dbReference>
<feature type="domain" description="GAF" evidence="2">
    <location>
        <begin position="30"/>
        <end position="176"/>
    </location>
</feature>
<dbReference type="Pfam" id="PF13185">
    <property type="entry name" value="GAF_2"/>
    <property type="match status" value="1"/>
</dbReference>
<keyword evidence="3" id="KW-0547">Nucleotide-binding</keyword>
<reference evidence="3 4" key="1">
    <citation type="submission" date="2006-09" db="EMBL/GenBank/DDBJ databases">
        <authorList>
            <person name="Emerson D."/>
            <person name="Ferriera S."/>
            <person name="Johnson J."/>
            <person name="Kravitz S."/>
            <person name="Halpern A."/>
            <person name="Remington K."/>
            <person name="Beeson K."/>
            <person name="Tran B."/>
            <person name="Rogers Y.-H."/>
            <person name="Friedman R."/>
            <person name="Venter J.C."/>
        </authorList>
    </citation>
    <scope>NUCLEOTIDE SEQUENCE [LARGE SCALE GENOMIC DNA]</scope>
    <source>
        <strain evidence="3 4">PV-1</strain>
    </source>
</reference>
<dbReference type="SUPFAM" id="SSF55781">
    <property type="entry name" value="GAF domain-like"/>
    <property type="match status" value="1"/>
</dbReference>
<proteinExistence type="predicted"/>
<dbReference type="InParanoid" id="Q0F020"/>
<keyword evidence="3" id="KW-0067">ATP-binding</keyword>
<dbReference type="Gene3D" id="3.30.450.40">
    <property type="match status" value="1"/>
</dbReference>
<organism evidence="3 4">
    <name type="scientific">Mariprofundus ferrooxydans PV-1</name>
    <dbReference type="NCBI Taxonomy" id="314345"/>
    <lineage>
        <taxon>Bacteria</taxon>
        <taxon>Pseudomonadati</taxon>
        <taxon>Pseudomonadota</taxon>
        <taxon>Candidatius Mariprofundia</taxon>
        <taxon>Mariprofundales</taxon>
        <taxon>Mariprofundaceae</taxon>
        <taxon>Mariprofundus</taxon>
    </lineage>
</organism>
<dbReference type="eggNOG" id="COG2203">
    <property type="taxonomic scope" value="Bacteria"/>
</dbReference>
<comment type="caution">
    <text evidence="3">The sequence shown here is derived from an EMBL/GenBank/DDBJ whole genome shotgun (WGS) entry which is preliminary data.</text>
</comment>